<dbReference type="PANTHER" id="PTHR21310">
    <property type="entry name" value="AMINOGLYCOSIDE PHOSPHOTRANSFERASE-RELATED-RELATED"/>
    <property type="match status" value="1"/>
</dbReference>
<dbReference type="OrthoDB" id="3645574at2759"/>
<proteinExistence type="predicted"/>
<dbReference type="SUPFAM" id="SSF56112">
    <property type="entry name" value="Protein kinase-like (PK-like)"/>
    <property type="match status" value="1"/>
</dbReference>
<reference evidence="1 2" key="1">
    <citation type="submission" date="2007-06" db="EMBL/GenBank/DDBJ databases">
        <title>The Genome Sequence of Coccidioides posadasii RMSCC_3488.</title>
        <authorList>
            <consortium name="Coccidioides Genome Resources Consortium"/>
            <consortium name="The Broad Institute Genome Sequencing Platform"/>
            <person name="Henn M.R."/>
            <person name="Sykes S."/>
            <person name="Young S."/>
            <person name="Jaffe D."/>
            <person name="Berlin A."/>
            <person name="Alvarez P."/>
            <person name="Butler J."/>
            <person name="Gnerre S."/>
            <person name="Grabherr M."/>
            <person name="Mauceli E."/>
            <person name="Brockman W."/>
            <person name="Kodira C."/>
            <person name="Alvarado L."/>
            <person name="Zeng Q."/>
            <person name="Crawford M."/>
            <person name="Antoine C."/>
            <person name="Devon K."/>
            <person name="Galgiani J."/>
            <person name="Orsborn K."/>
            <person name="Lewis M.L."/>
            <person name="Nusbaum C."/>
            <person name="Galagan J."/>
            <person name="Birren B."/>
        </authorList>
    </citation>
    <scope>NUCLEOTIDE SEQUENCE [LARGE SCALE GENOMIC DNA]</scope>
    <source>
        <strain evidence="1 2">RMSCC 3488</strain>
    </source>
</reference>
<evidence type="ECO:0000313" key="2">
    <source>
        <dbReference type="Proteomes" id="UP000054567"/>
    </source>
</evidence>
<dbReference type="InterPro" id="IPR051678">
    <property type="entry name" value="AGP_Transferase"/>
</dbReference>
<dbReference type="Proteomes" id="UP000054567">
    <property type="component" value="Unassembled WGS sequence"/>
</dbReference>
<dbReference type="AlphaFoldDB" id="A0A0J6EUR9"/>
<protein>
    <recommendedName>
        <fullName evidence="3">Aminoglycoside phosphotransferase domain-containing protein</fullName>
    </recommendedName>
</protein>
<dbReference type="EMBL" id="DS268109">
    <property type="protein sequence ID" value="KMM64276.1"/>
    <property type="molecule type" value="Genomic_DNA"/>
</dbReference>
<dbReference type="PANTHER" id="PTHR21310:SF37">
    <property type="entry name" value="AMINOGLYCOSIDE PHOSPHOTRANSFERASE DOMAIN-CONTAINING PROTEIN"/>
    <property type="match status" value="1"/>
</dbReference>
<name>A0A0J6EUR9_COCPO</name>
<gene>
    <name evidence="1" type="ORF">CPAG_00628</name>
</gene>
<dbReference type="InterPro" id="IPR011009">
    <property type="entry name" value="Kinase-like_dom_sf"/>
</dbReference>
<accession>A0A0J6EUR9</accession>
<organism evidence="1 2">
    <name type="scientific">Coccidioides posadasii RMSCC 3488</name>
    <dbReference type="NCBI Taxonomy" id="454284"/>
    <lineage>
        <taxon>Eukaryota</taxon>
        <taxon>Fungi</taxon>
        <taxon>Dikarya</taxon>
        <taxon>Ascomycota</taxon>
        <taxon>Pezizomycotina</taxon>
        <taxon>Eurotiomycetes</taxon>
        <taxon>Eurotiomycetidae</taxon>
        <taxon>Onygenales</taxon>
        <taxon>Onygenaceae</taxon>
        <taxon>Coccidioides</taxon>
    </lineage>
</organism>
<reference evidence="2" key="3">
    <citation type="journal article" date="2010" name="Genome Res.">
        <title>Population genomic sequencing of Coccidioides fungi reveals recent hybridization and transposon control.</title>
        <authorList>
            <person name="Neafsey D.E."/>
            <person name="Barker B.M."/>
            <person name="Sharpton T.J."/>
            <person name="Stajich J.E."/>
            <person name="Park D.J."/>
            <person name="Whiston E."/>
            <person name="Hung C.-Y."/>
            <person name="McMahan C."/>
            <person name="White J."/>
            <person name="Sykes S."/>
            <person name="Heiman D."/>
            <person name="Young S."/>
            <person name="Zeng Q."/>
            <person name="Abouelleil A."/>
            <person name="Aftuck L."/>
            <person name="Bessette D."/>
            <person name="Brown A."/>
            <person name="FitzGerald M."/>
            <person name="Lui A."/>
            <person name="Macdonald J.P."/>
            <person name="Priest M."/>
            <person name="Orbach M.J."/>
            <person name="Galgiani J.N."/>
            <person name="Kirkland T.N."/>
            <person name="Cole G.T."/>
            <person name="Birren B.W."/>
            <person name="Henn M.R."/>
            <person name="Taylor J.W."/>
            <person name="Rounsley S.D."/>
        </authorList>
    </citation>
    <scope>NUCLEOTIDE SEQUENCE [LARGE SCALE GENOMIC DNA]</scope>
    <source>
        <strain evidence="2">RMSCC 3488</strain>
    </source>
</reference>
<reference evidence="2" key="2">
    <citation type="journal article" date="2009" name="Genome Res.">
        <title>Comparative genomic analyses of the human fungal pathogens Coccidioides and their relatives.</title>
        <authorList>
            <person name="Sharpton T.J."/>
            <person name="Stajich J.E."/>
            <person name="Rounsley S.D."/>
            <person name="Gardner M.J."/>
            <person name="Wortman J.R."/>
            <person name="Jordar V.S."/>
            <person name="Maiti R."/>
            <person name="Kodira C.D."/>
            <person name="Neafsey D.E."/>
            <person name="Zeng Q."/>
            <person name="Hung C.-Y."/>
            <person name="McMahan C."/>
            <person name="Muszewska A."/>
            <person name="Grynberg M."/>
            <person name="Mandel M.A."/>
            <person name="Kellner E.M."/>
            <person name="Barker B.M."/>
            <person name="Galgiani J.N."/>
            <person name="Orbach M.J."/>
            <person name="Kirkland T.N."/>
            <person name="Cole G.T."/>
            <person name="Henn M.R."/>
            <person name="Birren B.W."/>
            <person name="Taylor J.W."/>
        </authorList>
    </citation>
    <scope>NUCLEOTIDE SEQUENCE [LARGE SCALE GENOMIC DNA]</scope>
    <source>
        <strain evidence="2">RMSCC 3488</strain>
    </source>
</reference>
<evidence type="ECO:0008006" key="3">
    <source>
        <dbReference type="Google" id="ProtNLM"/>
    </source>
</evidence>
<sequence length="534" mass="61774">MPSVLHLLNEKITYSVAKEREVNILHQLGYYEQQNSFFSHLNDNRSWMKQIVAHHLGLPSSDVCHIAERQDWLNGSFNVCVPVTIDNWKCKEQPGNRVLLRFPLPYRVGGASQEGNGNEKIQCEAGTYAWLQENCPEVPIPQLYGFALSTGETFTRVANLPFLSRWLQLFRRKIFSWIGRSVPSAYARHSDKTLASMASMATTGYMLIEFIEGRQGAMLSNTWSDGQQDIKRRTNLFRGLSRILLNISRKPLPRIGSFIIDENGYLRLVNRPLSFDIQILENEKIPTHIHRDFTYSTVESYVMDILGAHDSRLHKQPNAVNDIPDCVSQMAALAAMRTLFPMFFRREFRRRPFVFSLPDLHQSNIFVDKNWHVTCLVDLEWACARPIEMVEPPYWLTNKSVDNMLLEEYDPLRKEFMAALVEEERRISKCVTREDSDLPLLSEVMEQAWTTGTFWHIQPLLAGGKSREFGEVMPFYWEKDVGRFVAGKLADKKQILPVGIFSVRHLEVFRSSVPNPRYLFVNRRSIVYFLVSSV</sequence>
<dbReference type="VEuPathDB" id="FungiDB:CPAG_00628"/>
<evidence type="ECO:0000313" key="1">
    <source>
        <dbReference type="EMBL" id="KMM64276.1"/>
    </source>
</evidence>